<accession>A0A4R2S8A2</accession>
<gene>
    <name evidence="2" type="ORF">EDD73_10236</name>
</gene>
<evidence type="ECO:0000313" key="3">
    <source>
        <dbReference type="Proteomes" id="UP000294813"/>
    </source>
</evidence>
<dbReference type="EMBL" id="SLXT01000002">
    <property type="protein sequence ID" value="TCP68641.1"/>
    <property type="molecule type" value="Genomic_DNA"/>
</dbReference>
<dbReference type="Pfam" id="PF10112">
    <property type="entry name" value="Halogen_Hydrol"/>
    <property type="match status" value="1"/>
</dbReference>
<protein>
    <submittedName>
        <fullName evidence="2">5-bromo-4-chloroindolyl phosphate hydrolysis protein</fullName>
    </submittedName>
</protein>
<name>A0A4R2S8A2_9FIRM</name>
<keyword evidence="1" id="KW-1133">Transmembrane helix</keyword>
<keyword evidence="1" id="KW-0812">Transmembrane</keyword>
<keyword evidence="1" id="KW-0472">Membrane</keyword>
<evidence type="ECO:0000313" key="2">
    <source>
        <dbReference type="EMBL" id="TCP68641.1"/>
    </source>
</evidence>
<keyword evidence="3" id="KW-1185">Reference proteome</keyword>
<reference evidence="2 3" key="1">
    <citation type="submission" date="2019-03" db="EMBL/GenBank/DDBJ databases">
        <title>Genomic Encyclopedia of Type Strains, Phase IV (KMG-IV): sequencing the most valuable type-strain genomes for metagenomic binning, comparative biology and taxonomic classification.</title>
        <authorList>
            <person name="Goeker M."/>
        </authorList>
    </citation>
    <scope>NUCLEOTIDE SEQUENCE [LARGE SCALE GENOMIC DNA]</scope>
    <source>
        <strain evidence="2 3">DSM 11170</strain>
    </source>
</reference>
<dbReference type="Proteomes" id="UP000294813">
    <property type="component" value="Unassembled WGS sequence"/>
</dbReference>
<sequence>MKTILLTLKRVFLASSAGITAFIVLYAFSPLTFLPALLGGGATYVMTNYALRQRSTARALLPGPVGDDRYFAEQTLKEARKKLRALGRLRFKIRSLTVWLKVSRLYKLANQIITIAEKEPQRIKKIPTFFNHYLDATVTIMEKYVLLAAQPIENSEIRTAMTKTESSLDELHRALETELHHLLSNDILDLNVEIDVLKSTFNHKGEGEKK</sequence>
<dbReference type="InterPro" id="IPR018770">
    <property type="entry name" value="ChloroindolylP_hydrolase"/>
</dbReference>
<dbReference type="RefSeq" id="WP_165876240.1">
    <property type="nucleotide sequence ID" value="NZ_JAOQNU010000002.1"/>
</dbReference>
<dbReference type="AlphaFoldDB" id="A0A4R2S8A2"/>
<evidence type="ECO:0000256" key="1">
    <source>
        <dbReference type="SAM" id="Phobius"/>
    </source>
</evidence>
<comment type="caution">
    <text evidence="2">The sequence shown here is derived from an EMBL/GenBank/DDBJ whole genome shotgun (WGS) entry which is preliminary data.</text>
</comment>
<organism evidence="2 3">
    <name type="scientific">Heliophilum fasciatum</name>
    <dbReference type="NCBI Taxonomy" id="35700"/>
    <lineage>
        <taxon>Bacteria</taxon>
        <taxon>Bacillati</taxon>
        <taxon>Bacillota</taxon>
        <taxon>Clostridia</taxon>
        <taxon>Eubacteriales</taxon>
        <taxon>Heliobacteriaceae</taxon>
        <taxon>Heliophilum</taxon>
    </lineage>
</organism>
<proteinExistence type="predicted"/>
<feature type="transmembrane region" description="Helical" evidence="1">
    <location>
        <begin position="12"/>
        <end position="28"/>
    </location>
</feature>